<evidence type="ECO:0000256" key="5">
    <source>
        <dbReference type="SAM" id="MobiDB-lite"/>
    </source>
</evidence>
<dbReference type="SMR" id="A0A1I7RZ61"/>
<dbReference type="AlphaFoldDB" id="A0A1I7RZ61"/>
<dbReference type="EMBL" id="CAJFDI010000003">
    <property type="protein sequence ID" value="CAD5220579.1"/>
    <property type="molecule type" value="Genomic_DNA"/>
</dbReference>
<dbReference type="PROSITE" id="PS50088">
    <property type="entry name" value="ANK_REPEAT"/>
    <property type="match status" value="7"/>
</dbReference>
<keyword evidence="1" id="KW-0677">Repeat</keyword>
<evidence type="ECO:0000313" key="10">
    <source>
        <dbReference type="WBParaSite" id="BXY_0602900.1"/>
    </source>
</evidence>
<feature type="repeat" description="ANK" evidence="3">
    <location>
        <begin position="216"/>
        <end position="248"/>
    </location>
</feature>
<dbReference type="OrthoDB" id="339325at2759"/>
<evidence type="ECO:0000313" key="8">
    <source>
        <dbReference type="Proteomes" id="UP000095284"/>
    </source>
</evidence>
<feature type="domain" description="Protein kinase" evidence="6">
    <location>
        <begin position="512"/>
        <end position="777"/>
    </location>
</feature>
<dbReference type="Pfam" id="PF12796">
    <property type="entry name" value="Ank_2"/>
    <property type="match status" value="3"/>
</dbReference>
<feature type="binding site" evidence="4">
    <location>
        <position position="539"/>
    </location>
    <ligand>
        <name>ATP</name>
        <dbReference type="ChEBI" id="CHEBI:30616"/>
    </ligand>
</feature>
<dbReference type="PROSITE" id="PS00107">
    <property type="entry name" value="PROTEIN_KINASE_ATP"/>
    <property type="match status" value="1"/>
</dbReference>
<dbReference type="InterPro" id="IPR001245">
    <property type="entry name" value="Ser-Thr/Tyr_kinase_cat_dom"/>
</dbReference>
<dbReference type="Gene3D" id="3.30.200.20">
    <property type="entry name" value="Phosphorylase Kinase, domain 1"/>
    <property type="match status" value="1"/>
</dbReference>
<dbReference type="InterPro" id="IPR017441">
    <property type="entry name" value="Protein_kinase_ATP_BS"/>
</dbReference>
<keyword evidence="4" id="KW-0067">ATP-binding</keyword>
<dbReference type="EMBL" id="CAJFCV020000003">
    <property type="protein sequence ID" value="CAG9106817.1"/>
    <property type="molecule type" value="Genomic_DNA"/>
</dbReference>
<evidence type="ECO:0000256" key="2">
    <source>
        <dbReference type="ARBA" id="ARBA00023043"/>
    </source>
</evidence>
<feature type="repeat" description="ANK" evidence="3">
    <location>
        <begin position="117"/>
        <end position="145"/>
    </location>
</feature>
<dbReference type="SMART" id="SM00248">
    <property type="entry name" value="ANK"/>
    <property type="match status" value="9"/>
</dbReference>
<dbReference type="PANTHER" id="PTHR24173:SF74">
    <property type="entry name" value="ANKYRIN REPEAT DOMAIN-CONTAINING PROTEIN 16"/>
    <property type="match status" value="1"/>
</dbReference>
<evidence type="ECO:0000256" key="1">
    <source>
        <dbReference type="ARBA" id="ARBA00022737"/>
    </source>
</evidence>
<dbReference type="Proteomes" id="UP000582659">
    <property type="component" value="Unassembled WGS sequence"/>
</dbReference>
<dbReference type="Pfam" id="PF07714">
    <property type="entry name" value="PK_Tyr_Ser-Thr"/>
    <property type="match status" value="1"/>
</dbReference>
<dbReference type="Pfam" id="PF00023">
    <property type="entry name" value="Ank"/>
    <property type="match status" value="1"/>
</dbReference>
<feature type="repeat" description="ANK" evidence="3">
    <location>
        <begin position="183"/>
        <end position="215"/>
    </location>
</feature>
<dbReference type="Gene3D" id="1.10.510.10">
    <property type="entry name" value="Transferase(Phosphotransferase) domain 1"/>
    <property type="match status" value="1"/>
</dbReference>
<dbReference type="GO" id="GO:0004672">
    <property type="term" value="F:protein kinase activity"/>
    <property type="evidence" value="ECO:0007669"/>
    <property type="project" value="InterPro"/>
</dbReference>
<dbReference type="Proteomes" id="UP000659654">
    <property type="component" value="Unassembled WGS sequence"/>
</dbReference>
<dbReference type="WBParaSite" id="BXY_0602900.1">
    <property type="protein sequence ID" value="BXY_0602900.1"/>
    <property type="gene ID" value="BXY_0602900"/>
</dbReference>
<dbReference type="PROSITE" id="PS50011">
    <property type="entry name" value="PROTEIN_KINASE_DOM"/>
    <property type="match status" value="1"/>
</dbReference>
<dbReference type="Proteomes" id="UP000095284">
    <property type="component" value="Unplaced"/>
</dbReference>
<keyword evidence="4" id="KW-0547">Nucleotide-binding</keyword>
<dbReference type="InterPro" id="IPR002110">
    <property type="entry name" value="Ankyrin_rpt"/>
</dbReference>
<dbReference type="SUPFAM" id="SSF56112">
    <property type="entry name" value="Protein kinase-like (PK-like)"/>
    <property type="match status" value="1"/>
</dbReference>
<dbReference type="SUPFAM" id="SSF48403">
    <property type="entry name" value="Ankyrin repeat"/>
    <property type="match status" value="1"/>
</dbReference>
<reference evidence="10" key="1">
    <citation type="submission" date="2016-11" db="UniProtKB">
        <authorList>
            <consortium name="WormBaseParasite"/>
        </authorList>
    </citation>
    <scope>IDENTIFICATION</scope>
</reference>
<dbReference type="PANTHER" id="PTHR24173">
    <property type="entry name" value="ANKYRIN REPEAT CONTAINING"/>
    <property type="match status" value="1"/>
</dbReference>
<keyword evidence="2 3" id="KW-0040">ANK repeat</keyword>
<evidence type="ECO:0000313" key="9">
    <source>
        <dbReference type="Proteomes" id="UP000659654"/>
    </source>
</evidence>
<accession>A0A1I7RZ61</accession>
<proteinExistence type="predicted"/>
<evidence type="ECO:0000256" key="3">
    <source>
        <dbReference type="PROSITE-ProRule" id="PRU00023"/>
    </source>
</evidence>
<feature type="region of interest" description="Disordered" evidence="5">
    <location>
        <begin position="889"/>
        <end position="914"/>
    </location>
</feature>
<feature type="compositionally biased region" description="Polar residues" evidence="5">
    <location>
        <begin position="901"/>
        <end position="914"/>
    </location>
</feature>
<feature type="repeat" description="ANK" evidence="3">
    <location>
        <begin position="356"/>
        <end position="388"/>
    </location>
</feature>
<dbReference type="InterPro" id="IPR036770">
    <property type="entry name" value="Ankyrin_rpt-contain_sf"/>
</dbReference>
<dbReference type="eggNOG" id="KOG0192">
    <property type="taxonomic scope" value="Eukaryota"/>
</dbReference>
<evidence type="ECO:0000313" key="7">
    <source>
        <dbReference type="EMBL" id="CAD5220579.1"/>
    </source>
</evidence>
<evidence type="ECO:0000259" key="6">
    <source>
        <dbReference type="PROSITE" id="PS50011"/>
    </source>
</evidence>
<dbReference type="InterPro" id="IPR000719">
    <property type="entry name" value="Prot_kinase_dom"/>
</dbReference>
<feature type="compositionally biased region" description="Basic and acidic residues" evidence="5">
    <location>
        <begin position="889"/>
        <end position="900"/>
    </location>
</feature>
<keyword evidence="9" id="KW-1185">Reference proteome</keyword>
<name>A0A1I7RZ61_BURXY</name>
<organism evidence="8 10">
    <name type="scientific">Bursaphelenchus xylophilus</name>
    <name type="common">Pinewood nematode worm</name>
    <name type="synonym">Aphelenchoides xylophilus</name>
    <dbReference type="NCBI Taxonomy" id="6326"/>
    <lineage>
        <taxon>Eukaryota</taxon>
        <taxon>Metazoa</taxon>
        <taxon>Ecdysozoa</taxon>
        <taxon>Nematoda</taxon>
        <taxon>Chromadorea</taxon>
        <taxon>Rhabditida</taxon>
        <taxon>Tylenchina</taxon>
        <taxon>Tylenchomorpha</taxon>
        <taxon>Aphelenchoidea</taxon>
        <taxon>Aphelenchoididae</taxon>
        <taxon>Bursaphelenchus</taxon>
    </lineage>
</organism>
<feature type="repeat" description="ANK" evidence="3">
    <location>
        <begin position="150"/>
        <end position="182"/>
    </location>
</feature>
<dbReference type="PROSITE" id="PS50297">
    <property type="entry name" value="ANK_REP_REGION"/>
    <property type="match status" value="7"/>
</dbReference>
<evidence type="ECO:0000256" key="4">
    <source>
        <dbReference type="PROSITE-ProRule" id="PRU10141"/>
    </source>
</evidence>
<dbReference type="Gene3D" id="1.25.40.20">
    <property type="entry name" value="Ankyrin repeat-containing domain"/>
    <property type="match status" value="3"/>
</dbReference>
<dbReference type="InterPro" id="IPR011009">
    <property type="entry name" value="Kinase-like_dom_sf"/>
</dbReference>
<protein>
    <submittedName>
        <fullName evidence="7">(pine wood nematode) hypothetical protein</fullName>
    </submittedName>
</protein>
<sequence length="914" mass="100580">MGNYKSRPSLSCADEFKKRISECYSLVRSRLCDDVNPRWDEKNPLFQACFLGSVEEFILSLDQLNSVDEKIGLKDLSLLHLVSVGIGENQAKKIELLLAKCEDDAKRLSLFRQRTPNNFTVLHCAIYKGDPTVVETLLKGGADVNNFIENAPSPLHLAAMCGNPSVIDLLHRHGADLHSKDLVQFTPLHCAVYFGQEKAVKALLHLGADPNFCGGVQDRPLHVASGKANLNIVKLLISAGADLSLADDEGNTPLHFASSTGQAAILAALLAEVKDKQQAVLKTTIYGDTPLHVACYHGKLEAAKMLLPLGGSAILKLENVFHETILQAACTSGKSLELVAFLLRQPGIDPNHQSQDGHTALHSACYHGHLRIVQYLLDNQADQSLTAKAIEQSGTENKNTVASAMMALGRLDCGASSESGRFSNSEEGQPSQQTPILWAYEKGHDQIVALLKYYANKRPESDVCSEYSSGDSSYTPLPSPMGRLRSITKEKTEILQLRTELDSSLHLSLVDIEIKGEIGQGSFGKVYKGVYKGKSVAVKRYRALAFGSKSEVDIFCREVNILCHLNHPNVIAFVGACLDDPSQFAIITEFVAAGSLYKLLHKEKRVLNIKVKLGVGIDVAKGMRYLHEVASRAVIHRDLNSHNILLHSNGRAVIADFGESRFISEDAEENMTKQPGNLRWMAPEVFTQCCQYDEKVDVFSYALVIWEIHSAELPFGQLKPAAAAAEMAYKKSRPPLPSEPTSQFPGHIIKVIEDGWNPNPNLRPTFTQILQELAPFTPTDEERKFVCKYEDDGSTDEGEFSDLDDFDLEMPKSVSTLKSQFEQLNHGKPKAVSPLVGIYKPNGVVEKLRQQLDNNGYVSQAARSIQAAKSATQLRDSIVLSREAKVAQRQTAFKEHDHHSTGNFTSKNTSESEA</sequence>
<feature type="repeat" description="ANK" evidence="3">
    <location>
        <begin position="286"/>
        <end position="318"/>
    </location>
</feature>
<dbReference type="GO" id="GO:0005524">
    <property type="term" value="F:ATP binding"/>
    <property type="evidence" value="ECO:0007669"/>
    <property type="project" value="UniProtKB-UniRule"/>
</dbReference>
<feature type="repeat" description="ANK" evidence="3">
    <location>
        <begin position="249"/>
        <end position="270"/>
    </location>
</feature>
<gene>
    <name evidence="7" type="ORF">BXYJ_LOCUS6249</name>
</gene>
<reference evidence="7" key="2">
    <citation type="submission" date="2020-09" db="EMBL/GenBank/DDBJ databases">
        <authorList>
            <person name="Kikuchi T."/>
        </authorList>
    </citation>
    <scope>NUCLEOTIDE SEQUENCE</scope>
    <source>
        <strain evidence="7">Ka4C1</strain>
    </source>
</reference>